<feature type="transmembrane region" description="Helical" evidence="8">
    <location>
        <begin position="333"/>
        <end position="355"/>
    </location>
</feature>
<dbReference type="GO" id="GO:0022857">
    <property type="term" value="F:transmembrane transporter activity"/>
    <property type="evidence" value="ECO:0007669"/>
    <property type="project" value="InterPro"/>
</dbReference>
<feature type="transmembrane region" description="Helical" evidence="8">
    <location>
        <begin position="286"/>
        <end position="313"/>
    </location>
</feature>
<keyword evidence="5 8" id="KW-1133">Transmembrane helix</keyword>
<dbReference type="EMBL" id="MSFM01000005">
    <property type="protein sequence ID" value="PKY04625.1"/>
    <property type="molecule type" value="Genomic_DNA"/>
</dbReference>
<dbReference type="RefSeq" id="XP_024693219.1">
    <property type="nucleotide sequence ID" value="XM_024833427.1"/>
</dbReference>
<accession>A0A2I1D429</accession>
<comment type="caution">
    <text evidence="9">The sequence shown here is derived from an EMBL/GenBank/DDBJ whole genome shotgun (WGS) entry which is preliminary data.</text>
</comment>
<dbReference type="InterPro" id="IPR001248">
    <property type="entry name" value="Pur-cyt_permease"/>
</dbReference>
<name>A0A2I1D429_ASPC2</name>
<feature type="transmembrane region" description="Helical" evidence="8">
    <location>
        <begin position="108"/>
        <end position="130"/>
    </location>
</feature>
<evidence type="ECO:0000256" key="4">
    <source>
        <dbReference type="ARBA" id="ARBA00022692"/>
    </source>
</evidence>
<evidence type="ECO:0000256" key="1">
    <source>
        <dbReference type="ARBA" id="ARBA00004141"/>
    </source>
</evidence>
<comment type="subcellular location">
    <subcellularLocation>
        <location evidence="1">Membrane</location>
        <topology evidence="1">Multi-pass membrane protein</topology>
    </subcellularLocation>
</comment>
<sequence>MADIEQGPTPIEVLKDAGVKSEIVQVTESIDSDRKISPVRRCAIKLSRLSGLEKRGIERVEVYERHPPGPNDYHRIFMLWLSSFLTGNNILVGLYGPSLYGLDWHDSVWCAVFGGVLGSLGVAYMSTLGPRSGNRTLVATRFFIGYYPSKICCLLNVLTMLGYAMVNGILGGQILFTMSNGRTAVPVGIVIVAVLTWCVATFGMPLFHLYTRYAWAVQAAVLCITIGCAGPHFDTSRSQSLESSPKVVANRLSFFSLCFSSAITWAPSSADYFVYFSPSTSTTRMVLAAASATSIGAVLTTVVGVGLATSITYPDEVATTAPGALLANSLTPLGGVGRFCAVLLMLGTVSNNIPCTYSAGLNLQMLGRYGPRIPRPLLTTLEIGLCTVCAILGRSYLREILENFLPLMAYWIVAWLAICLEETWIFRRGRVVDWTAWNCRVRLPVGVAAGGSLLLGCLGGVLGMSESYFVGPVTRALPAPCDLGIWLSVGFTALIYPPLRWVEVRLLGR</sequence>
<dbReference type="PANTHER" id="PTHR31806:SF16">
    <property type="entry name" value="PURINE-CYTOSINE TRANSPORTER (EUROFUNG)"/>
    <property type="match status" value="1"/>
</dbReference>
<feature type="transmembrane region" description="Helical" evidence="8">
    <location>
        <begin position="151"/>
        <end position="175"/>
    </location>
</feature>
<evidence type="ECO:0000256" key="2">
    <source>
        <dbReference type="ARBA" id="ARBA00008974"/>
    </source>
</evidence>
<dbReference type="OrthoDB" id="5428495at2759"/>
<evidence type="ECO:0000313" key="9">
    <source>
        <dbReference type="EMBL" id="PKY04625.1"/>
    </source>
</evidence>
<dbReference type="PANTHER" id="PTHR31806">
    <property type="entry name" value="PURINE-CYTOSINE PERMEASE FCY2-RELATED"/>
    <property type="match status" value="1"/>
</dbReference>
<dbReference type="Gene3D" id="1.10.4160.10">
    <property type="entry name" value="Hydantoin permease"/>
    <property type="match status" value="1"/>
</dbReference>
<evidence type="ECO:0000313" key="10">
    <source>
        <dbReference type="Proteomes" id="UP000234254"/>
    </source>
</evidence>
<organism evidence="9 10">
    <name type="scientific">Aspergillus campestris (strain IBT 28561)</name>
    <dbReference type="NCBI Taxonomy" id="1392248"/>
    <lineage>
        <taxon>Eukaryota</taxon>
        <taxon>Fungi</taxon>
        <taxon>Dikarya</taxon>
        <taxon>Ascomycota</taxon>
        <taxon>Pezizomycotina</taxon>
        <taxon>Eurotiomycetes</taxon>
        <taxon>Eurotiomycetidae</taxon>
        <taxon>Eurotiales</taxon>
        <taxon>Aspergillaceae</taxon>
        <taxon>Aspergillus</taxon>
        <taxon>Aspergillus subgen. Circumdati</taxon>
    </lineage>
</organism>
<reference evidence="9" key="1">
    <citation type="submission" date="2016-12" db="EMBL/GenBank/DDBJ databases">
        <title>The genomes of Aspergillus section Nigri reveals drivers in fungal speciation.</title>
        <authorList>
            <consortium name="DOE Joint Genome Institute"/>
            <person name="Vesth T.C."/>
            <person name="Nybo J."/>
            <person name="Theobald S."/>
            <person name="Brandl J."/>
            <person name="Frisvad J.C."/>
            <person name="Nielsen K.F."/>
            <person name="Lyhne E.K."/>
            <person name="Kogle M.E."/>
            <person name="Kuo A."/>
            <person name="Riley R."/>
            <person name="Clum A."/>
            <person name="Nolan M."/>
            <person name="Lipzen A."/>
            <person name="Salamov A."/>
            <person name="Henrissat B."/>
            <person name="Wiebenga A."/>
            <person name="De vries R.P."/>
            <person name="Grigoriev I.V."/>
            <person name="Mortensen U.H."/>
            <person name="Andersen M.R."/>
            <person name="Baker S.E."/>
        </authorList>
    </citation>
    <scope>NUCLEOTIDE SEQUENCE</scope>
    <source>
        <strain evidence="9">IBT 28561</strain>
    </source>
</reference>
<evidence type="ECO:0000256" key="7">
    <source>
        <dbReference type="PIRNR" id="PIRNR002744"/>
    </source>
</evidence>
<evidence type="ECO:0000256" key="6">
    <source>
        <dbReference type="ARBA" id="ARBA00023136"/>
    </source>
</evidence>
<keyword evidence="10" id="KW-1185">Reference proteome</keyword>
<keyword evidence="4 8" id="KW-0812">Transmembrane</keyword>
<comment type="similarity">
    <text evidence="2 7">Belongs to the purine-cytosine permease (2.A.39) family.</text>
</comment>
<dbReference type="GO" id="GO:0000329">
    <property type="term" value="C:fungal-type vacuole membrane"/>
    <property type="evidence" value="ECO:0007669"/>
    <property type="project" value="TreeGrafter"/>
</dbReference>
<evidence type="ECO:0000256" key="8">
    <source>
        <dbReference type="SAM" id="Phobius"/>
    </source>
</evidence>
<proteinExistence type="inferred from homology"/>
<dbReference type="PIRSF" id="PIRSF002744">
    <property type="entry name" value="Pur-cyt_permease"/>
    <property type="match status" value="1"/>
</dbReference>
<dbReference type="GeneID" id="36540951"/>
<keyword evidence="6 7" id="KW-0472">Membrane</keyword>
<dbReference type="InterPro" id="IPR026030">
    <property type="entry name" value="Pur-cyt_permease_Fcy2/21/22"/>
</dbReference>
<evidence type="ECO:0000256" key="5">
    <source>
        <dbReference type="ARBA" id="ARBA00022989"/>
    </source>
</evidence>
<feature type="transmembrane region" description="Helical" evidence="8">
    <location>
        <begin position="76"/>
        <end position="96"/>
    </location>
</feature>
<dbReference type="Pfam" id="PF02133">
    <property type="entry name" value="Transp_cyt_pur"/>
    <property type="match status" value="1"/>
</dbReference>
<keyword evidence="3 7" id="KW-0813">Transport</keyword>
<feature type="transmembrane region" description="Helical" evidence="8">
    <location>
        <begin position="187"/>
        <end position="207"/>
    </location>
</feature>
<dbReference type="GO" id="GO:0005886">
    <property type="term" value="C:plasma membrane"/>
    <property type="evidence" value="ECO:0007669"/>
    <property type="project" value="TreeGrafter"/>
</dbReference>
<dbReference type="Proteomes" id="UP000234254">
    <property type="component" value="Unassembled WGS sequence"/>
</dbReference>
<feature type="transmembrane region" description="Helical" evidence="8">
    <location>
        <begin position="483"/>
        <end position="502"/>
    </location>
</feature>
<dbReference type="AlphaFoldDB" id="A0A2I1D429"/>
<evidence type="ECO:0000256" key="3">
    <source>
        <dbReference type="ARBA" id="ARBA00022448"/>
    </source>
</evidence>
<dbReference type="VEuPathDB" id="FungiDB:P168DRAFT_234767"/>
<feature type="transmembrane region" description="Helical" evidence="8">
    <location>
        <begin position="441"/>
        <end position="463"/>
    </location>
</feature>
<gene>
    <name evidence="9" type="ORF">P168DRAFT_234767</name>
</gene>
<feature type="transmembrane region" description="Helical" evidence="8">
    <location>
        <begin position="253"/>
        <end position="274"/>
    </location>
</feature>
<feature type="transmembrane region" description="Helical" evidence="8">
    <location>
        <begin position="403"/>
        <end position="420"/>
    </location>
</feature>
<protein>
    <submittedName>
        <fullName evidence="9">Purine-cytosine permease</fullName>
    </submittedName>
</protein>
<feature type="transmembrane region" description="Helical" evidence="8">
    <location>
        <begin position="214"/>
        <end position="233"/>
    </location>
</feature>